<proteinExistence type="predicted"/>
<name>A0ACB9QT18_9MYRT</name>
<dbReference type="EMBL" id="CM042884">
    <property type="protein sequence ID" value="KAI4368554.1"/>
    <property type="molecule type" value="Genomic_DNA"/>
</dbReference>
<sequence length="181" mass="19893">MESPAPKRLLQPPPLSILLLLLRPETFRCRLAAVHSSLPLLPPPVDAPLVEILRDLNKRIPDDVLVPRPDHDHASSPSSLPCDPDKTLLHHKCLLGWCGEVRDVVYCDTGSVTVLYHVTVRGSDGEAHREASGTVSADNGNELGDPVAAAEEIAFRRGNSFLQSVCPVWSWLIPIPRRLEL</sequence>
<evidence type="ECO:0000313" key="1">
    <source>
        <dbReference type="EMBL" id="KAI4368554.1"/>
    </source>
</evidence>
<reference evidence="2" key="1">
    <citation type="journal article" date="2023" name="Front. Plant Sci.">
        <title>Chromosomal-level genome assembly of Melastoma candidum provides insights into trichome evolution.</title>
        <authorList>
            <person name="Zhong Y."/>
            <person name="Wu W."/>
            <person name="Sun C."/>
            <person name="Zou P."/>
            <person name="Liu Y."/>
            <person name="Dai S."/>
            <person name="Zhou R."/>
        </authorList>
    </citation>
    <scope>NUCLEOTIDE SEQUENCE [LARGE SCALE GENOMIC DNA]</scope>
</reference>
<comment type="caution">
    <text evidence="1">The sequence shown here is derived from an EMBL/GenBank/DDBJ whole genome shotgun (WGS) entry which is preliminary data.</text>
</comment>
<dbReference type="Proteomes" id="UP001057402">
    <property type="component" value="Chromosome 5"/>
</dbReference>
<gene>
    <name evidence="1" type="ORF">MLD38_017100</name>
</gene>
<keyword evidence="2" id="KW-1185">Reference proteome</keyword>
<protein>
    <submittedName>
        <fullName evidence="1">Uncharacterized protein</fullName>
    </submittedName>
</protein>
<organism evidence="1 2">
    <name type="scientific">Melastoma candidum</name>
    <dbReference type="NCBI Taxonomy" id="119954"/>
    <lineage>
        <taxon>Eukaryota</taxon>
        <taxon>Viridiplantae</taxon>
        <taxon>Streptophyta</taxon>
        <taxon>Embryophyta</taxon>
        <taxon>Tracheophyta</taxon>
        <taxon>Spermatophyta</taxon>
        <taxon>Magnoliopsida</taxon>
        <taxon>eudicotyledons</taxon>
        <taxon>Gunneridae</taxon>
        <taxon>Pentapetalae</taxon>
        <taxon>rosids</taxon>
        <taxon>malvids</taxon>
        <taxon>Myrtales</taxon>
        <taxon>Melastomataceae</taxon>
        <taxon>Melastomatoideae</taxon>
        <taxon>Melastomateae</taxon>
        <taxon>Melastoma</taxon>
    </lineage>
</organism>
<evidence type="ECO:0000313" key="2">
    <source>
        <dbReference type="Proteomes" id="UP001057402"/>
    </source>
</evidence>
<accession>A0ACB9QT18</accession>